<dbReference type="Pfam" id="PF05135">
    <property type="entry name" value="Phage_connect_1"/>
    <property type="match status" value="1"/>
</dbReference>
<organism evidence="1 2">
    <name type="scientific">Aerococcus urinaeequi</name>
    <dbReference type="NCBI Taxonomy" id="51665"/>
    <lineage>
        <taxon>Bacteria</taxon>
        <taxon>Bacillati</taxon>
        <taxon>Bacillota</taxon>
        <taxon>Bacilli</taxon>
        <taxon>Lactobacillales</taxon>
        <taxon>Aerococcaceae</taxon>
        <taxon>Aerococcus</taxon>
    </lineage>
</organism>
<comment type="caution">
    <text evidence="1">The sequence shown here is derived from an EMBL/GenBank/DDBJ whole genome shotgun (WGS) entry which is preliminary data.</text>
</comment>
<protein>
    <recommendedName>
        <fullName evidence="3">Phage gp6-like head-tail connector protein</fullName>
    </recommendedName>
</protein>
<sequence length="113" mass="12998">MALTFVKDRVIIRKPELEGSPVLNELVKTASDRINIRVGETELPVELETVAVEVVCALHNRMYYEGIKSENADTFSVSFVDDVLREYETDLQRYREKKAKDDIEYRGGVVNFL</sequence>
<dbReference type="EMBL" id="JACGAN010000008">
    <property type="protein sequence ID" value="MBA5746691.1"/>
    <property type="molecule type" value="Genomic_DNA"/>
</dbReference>
<evidence type="ECO:0000313" key="1">
    <source>
        <dbReference type="EMBL" id="MBA5746691.1"/>
    </source>
</evidence>
<evidence type="ECO:0000313" key="2">
    <source>
        <dbReference type="Proteomes" id="UP000540056"/>
    </source>
</evidence>
<dbReference type="Proteomes" id="UP000540056">
    <property type="component" value="Unassembled WGS sequence"/>
</dbReference>
<accession>A0ABR5ZY75</accession>
<evidence type="ECO:0008006" key="3">
    <source>
        <dbReference type="Google" id="ProtNLM"/>
    </source>
</evidence>
<dbReference type="RefSeq" id="WP_182023401.1">
    <property type="nucleotide sequence ID" value="NZ_JACGAM010000008.1"/>
</dbReference>
<reference evidence="1 2" key="1">
    <citation type="submission" date="2020-07" db="EMBL/GenBank/DDBJ databases">
        <title>Draft Genome Sequences of Lactobacillales Isolated from the International Space Station.</title>
        <authorList>
            <person name="Bharadwaj A.R."/>
            <person name="Singh N.K."/>
            <person name="Wood J.M."/>
            <person name="Debieu M."/>
            <person name="O'Hara N.B."/>
            <person name="Karouia F."/>
            <person name="Mason C.E."/>
            <person name="Venkateswaran K."/>
        </authorList>
    </citation>
    <scope>NUCLEOTIDE SEQUENCE [LARGE SCALE GENOMIC DNA]</scope>
    <source>
        <strain evidence="1 2">151250015-1-258-55</strain>
    </source>
</reference>
<keyword evidence="2" id="KW-1185">Reference proteome</keyword>
<gene>
    <name evidence="1" type="ORF">H3232_05740</name>
</gene>
<name>A0ABR5ZY75_9LACT</name>
<proteinExistence type="predicted"/>
<dbReference type="InterPro" id="IPR021146">
    <property type="entry name" value="Phage_gp6-like_head-tail"/>
</dbReference>